<dbReference type="GO" id="GO:0000428">
    <property type="term" value="C:DNA-directed RNA polymerase complex"/>
    <property type="evidence" value="ECO:0007669"/>
    <property type="project" value="UniProtKB-KW"/>
</dbReference>
<dbReference type="PANTHER" id="PTHR10535:SF12">
    <property type="entry name" value="DNA-DIRECTED RNA POLYMERASE V SUBUNIT 5C"/>
    <property type="match status" value="1"/>
</dbReference>
<keyword evidence="2" id="KW-0240">DNA-directed RNA polymerase</keyword>
<protein>
    <submittedName>
        <fullName evidence="2">DNA-directed RNA polymerase V subunitC</fullName>
    </submittedName>
</protein>
<keyword evidence="2" id="KW-0804">Transcription</keyword>
<comment type="caution">
    <text evidence="2">The sequence shown here is derived from an EMBL/GenBank/DDBJ whole genome shotgun (WGS) entry which is preliminary data.</text>
</comment>
<gene>
    <name evidence="2" type="ORF">Salat_1644200</name>
</gene>
<dbReference type="Gene3D" id="3.40.1340.10">
    <property type="entry name" value="RNA polymerase, Rpb5, N-terminal domain"/>
    <property type="match status" value="1"/>
</dbReference>
<dbReference type="GO" id="GO:0006366">
    <property type="term" value="P:transcription by RNA polymerase II"/>
    <property type="evidence" value="ECO:0007669"/>
    <property type="project" value="TreeGrafter"/>
</dbReference>
<dbReference type="InterPro" id="IPR036710">
    <property type="entry name" value="RNA_pol_Rpb5_N_sf"/>
</dbReference>
<dbReference type="GO" id="GO:0006362">
    <property type="term" value="P:transcription elongation by RNA polymerase I"/>
    <property type="evidence" value="ECO:0007669"/>
    <property type="project" value="TreeGrafter"/>
</dbReference>
<dbReference type="InterPro" id="IPR014381">
    <property type="entry name" value="Arch_Rpo5/euc_Rpb5"/>
</dbReference>
<dbReference type="GO" id="GO:0003899">
    <property type="term" value="F:DNA-directed RNA polymerase activity"/>
    <property type="evidence" value="ECO:0007669"/>
    <property type="project" value="InterPro"/>
</dbReference>
<dbReference type="EMBL" id="JACGWO010000006">
    <property type="protein sequence ID" value="KAK4424508.1"/>
    <property type="molecule type" value="Genomic_DNA"/>
</dbReference>
<dbReference type="SUPFAM" id="SSF53036">
    <property type="entry name" value="Eukaryotic RPB5 N-terminal domain"/>
    <property type="match status" value="1"/>
</dbReference>
<dbReference type="InterPro" id="IPR005571">
    <property type="entry name" value="RNA_pol_Rpb5_N"/>
</dbReference>
<dbReference type="Proteomes" id="UP001293254">
    <property type="component" value="Unassembled WGS sequence"/>
</dbReference>
<name>A0AAE1Y6C1_9LAMI</name>
<feature type="domain" description="RNA polymerase Rpb5 N-terminal" evidence="1">
    <location>
        <begin position="24"/>
        <end position="50"/>
    </location>
</feature>
<reference evidence="2" key="2">
    <citation type="journal article" date="2024" name="Plant">
        <title>Genomic evolution and insights into agronomic trait innovations of Sesamum species.</title>
        <authorList>
            <person name="Miao H."/>
            <person name="Wang L."/>
            <person name="Qu L."/>
            <person name="Liu H."/>
            <person name="Sun Y."/>
            <person name="Le M."/>
            <person name="Wang Q."/>
            <person name="Wei S."/>
            <person name="Zheng Y."/>
            <person name="Lin W."/>
            <person name="Duan Y."/>
            <person name="Cao H."/>
            <person name="Xiong S."/>
            <person name="Wang X."/>
            <person name="Wei L."/>
            <person name="Li C."/>
            <person name="Ma Q."/>
            <person name="Ju M."/>
            <person name="Zhao R."/>
            <person name="Li G."/>
            <person name="Mu C."/>
            <person name="Tian Q."/>
            <person name="Mei H."/>
            <person name="Zhang T."/>
            <person name="Gao T."/>
            <person name="Zhang H."/>
        </authorList>
    </citation>
    <scope>NUCLEOTIDE SEQUENCE</scope>
    <source>
        <strain evidence="2">3651</strain>
    </source>
</reference>
<dbReference type="GO" id="GO:0042797">
    <property type="term" value="P:tRNA transcription by RNA polymerase III"/>
    <property type="evidence" value="ECO:0007669"/>
    <property type="project" value="TreeGrafter"/>
</dbReference>
<evidence type="ECO:0000313" key="3">
    <source>
        <dbReference type="Proteomes" id="UP001293254"/>
    </source>
</evidence>
<evidence type="ECO:0000313" key="2">
    <source>
        <dbReference type="EMBL" id="KAK4424508.1"/>
    </source>
</evidence>
<reference evidence="2" key="1">
    <citation type="submission" date="2020-06" db="EMBL/GenBank/DDBJ databases">
        <authorList>
            <person name="Li T."/>
            <person name="Hu X."/>
            <person name="Zhang T."/>
            <person name="Song X."/>
            <person name="Zhang H."/>
            <person name="Dai N."/>
            <person name="Sheng W."/>
            <person name="Hou X."/>
            <person name="Wei L."/>
        </authorList>
    </citation>
    <scope>NUCLEOTIDE SEQUENCE</scope>
    <source>
        <strain evidence="2">3651</strain>
        <tissue evidence="2">Leaf</tissue>
    </source>
</reference>
<organism evidence="2 3">
    <name type="scientific">Sesamum alatum</name>
    <dbReference type="NCBI Taxonomy" id="300844"/>
    <lineage>
        <taxon>Eukaryota</taxon>
        <taxon>Viridiplantae</taxon>
        <taxon>Streptophyta</taxon>
        <taxon>Embryophyta</taxon>
        <taxon>Tracheophyta</taxon>
        <taxon>Spermatophyta</taxon>
        <taxon>Magnoliopsida</taxon>
        <taxon>eudicotyledons</taxon>
        <taxon>Gunneridae</taxon>
        <taxon>Pentapetalae</taxon>
        <taxon>asterids</taxon>
        <taxon>lamiids</taxon>
        <taxon>Lamiales</taxon>
        <taxon>Pedaliaceae</taxon>
        <taxon>Sesamum</taxon>
    </lineage>
</organism>
<dbReference type="GO" id="GO:0003677">
    <property type="term" value="F:DNA binding"/>
    <property type="evidence" value="ECO:0007669"/>
    <property type="project" value="InterPro"/>
</dbReference>
<dbReference type="PANTHER" id="PTHR10535">
    <property type="entry name" value="DNA-DIRECTED RNA POLYMERASES I, II, AND III SUBUNIT RPABC1"/>
    <property type="match status" value="1"/>
</dbReference>
<dbReference type="AlphaFoldDB" id="A0AAE1Y6C1"/>
<keyword evidence="3" id="KW-1185">Reference proteome</keyword>
<accession>A0AAE1Y6C1</accession>
<dbReference type="Pfam" id="PF03871">
    <property type="entry name" value="RNA_pol_Rpb5_N"/>
    <property type="match status" value="1"/>
</dbReference>
<evidence type="ECO:0000259" key="1">
    <source>
        <dbReference type="Pfam" id="PF03871"/>
    </source>
</evidence>
<proteinExistence type="predicted"/>
<sequence>MAKSTAVYGGAGCGTACILSTVDKRYYLARRTLMEMLRDRGYVVANMEAELCRSLARPNASASSLGEPLSHRGRYSPYFVKLLRSENEKLSSQIVNKETLDRISDLLVNITKHFPATKHEILAAEEKEKLRRTGARGEEIYGHERTQLRTQEKLI</sequence>